<feature type="region of interest" description="Disordered" evidence="4">
    <location>
        <begin position="216"/>
        <end position="239"/>
    </location>
</feature>
<dbReference type="EMBL" id="KE344975">
    <property type="protein sequence ID" value="EXB88530.1"/>
    <property type="molecule type" value="Genomic_DNA"/>
</dbReference>
<protein>
    <submittedName>
        <fullName evidence="5">Uncharacterized protein</fullName>
    </submittedName>
</protein>
<evidence type="ECO:0000256" key="3">
    <source>
        <dbReference type="ARBA" id="ARBA00023163"/>
    </source>
</evidence>
<evidence type="ECO:0000256" key="1">
    <source>
        <dbReference type="ARBA" id="ARBA00022491"/>
    </source>
</evidence>
<dbReference type="InterPro" id="IPR040356">
    <property type="entry name" value="SPEAR"/>
</dbReference>
<keyword evidence="2" id="KW-0805">Transcription regulation</keyword>
<reference evidence="6" key="1">
    <citation type="submission" date="2013-01" db="EMBL/GenBank/DDBJ databases">
        <title>Draft Genome Sequence of a Mulberry Tree, Morus notabilis C.K. Schneid.</title>
        <authorList>
            <person name="He N."/>
            <person name="Zhao S."/>
        </authorList>
    </citation>
    <scope>NUCLEOTIDE SEQUENCE</scope>
</reference>
<feature type="region of interest" description="Disordered" evidence="4">
    <location>
        <begin position="1"/>
        <end position="37"/>
    </location>
</feature>
<proteinExistence type="predicted"/>
<feature type="compositionally biased region" description="Basic and acidic residues" evidence="4">
    <location>
        <begin position="327"/>
        <end position="351"/>
    </location>
</feature>
<gene>
    <name evidence="5" type="ORF">L484_008849</name>
</gene>
<dbReference type="PANTHER" id="PTHR33388:SF19">
    <property type="entry name" value="SPOROCYTELESS-LIKE EAR-CONTAINING PROTEIN"/>
    <property type="match status" value="1"/>
</dbReference>
<keyword evidence="1" id="KW-0678">Repressor</keyword>
<keyword evidence="6" id="KW-1185">Reference proteome</keyword>
<evidence type="ECO:0000313" key="5">
    <source>
        <dbReference type="EMBL" id="EXB88530.1"/>
    </source>
</evidence>
<sequence length="358" mass="39376">MCSVKNGSDDHGGAEGGGGLSQKSQKRQRVPKRGPGVAELEKILREQADQKTSLLSDHVHHEMVADQGCFNPSCFDFPMSRPFSYHMDVRHHQLPSINPSSCASSTFFGARSHHDAAQPITPVPSNYSGGSSTIGGGAFLPERAFFPVTWMADEGKSDGGISLPSSTRPVISNAGMKKKQYCHNTTSMIIGVKRPPPPPSVDNPLTNCHHQVPAVPPQRHGPDQPTSFNPNLTKPMPRDAKWDVPPLEFKDLQNYNTELYGAPNGNSFRFVPCDASVFPPFQTLQLQFPKFDHTIPFQGGIKETNQRPIVDGPDRNKPFYSFLPSKEQAKETSHGLNIERGEKDGKDDIDLNLKLSTR</sequence>
<evidence type="ECO:0000256" key="4">
    <source>
        <dbReference type="SAM" id="MobiDB-lite"/>
    </source>
</evidence>
<dbReference type="Proteomes" id="UP000030645">
    <property type="component" value="Unassembled WGS sequence"/>
</dbReference>
<evidence type="ECO:0000313" key="6">
    <source>
        <dbReference type="Proteomes" id="UP000030645"/>
    </source>
</evidence>
<accession>W9RR81</accession>
<name>W9RR81_9ROSA</name>
<organism evidence="5 6">
    <name type="scientific">Morus notabilis</name>
    <dbReference type="NCBI Taxonomy" id="981085"/>
    <lineage>
        <taxon>Eukaryota</taxon>
        <taxon>Viridiplantae</taxon>
        <taxon>Streptophyta</taxon>
        <taxon>Embryophyta</taxon>
        <taxon>Tracheophyta</taxon>
        <taxon>Spermatophyta</taxon>
        <taxon>Magnoliopsida</taxon>
        <taxon>eudicotyledons</taxon>
        <taxon>Gunneridae</taxon>
        <taxon>Pentapetalae</taxon>
        <taxon>rosids</taxon>
        <taxon>fabids</taxon>
        <taxon>Rosales</taxon>
        <taxon>Moraceae</taxon>
        <taxon>Moreae</taxon>
        <taxon>Morus</taxon>
    </lineage>
</organism>
<feature type="region of interest" description="Disordered" evidence="4">
    <location>
        <begin position="326"/>
        <end position="358"/>
    </location>
</feature>
<dbReference type="AlphaFoldDB" id="W9RR81"/>
<evidence type="ECO:0000256" key="2">
    <source>
        <dbReference type="ARBA" id="ARBA00023015"/>
    </source>
</evidence>
<dbReference type="GO" id="GO:0003700">
    <property type="term" value="F:DNA-binding transcription factor activity"/>
    <property type="evidence" value="ECO:0007669"/>
    <property type="project" value="InterPro"/>
</dbReference>
<dbReference type="PANTHER" id="PTHR33388">
    <property type="entry name" value="OS01G0212500 PROTEIN"/>
    <property type="match status" value="1"/>
</dbReference>
<keyword evidence="3" id="KW-0804">Transcription</keyword>